<dbReference type="SMART" id="SM00382">
    <property type="entry name" value="AAA"/>
    <property type="match status" value="1"/>
</dbReference>
<dbReference type="InterPro" id="IPR003439">
    <property type="entry name" value="ABC_transporter-like_ATP-bd"/>
</dbReference>
<feature type="transmembrane region" description="Helical" evidence="10">
    <location>
        <begin position="140"/>
        <end position="158"/>
    </location>
</feature>
<dbReference type="Pfam" id="PF00005">
    <property type="entry name" value="ABC_tran"/>
    <property type="match status" value="1"/>
</dbReference>
<evidence type="ECO:0000313" key="14">
    <source>
        <dbReference type="Proteomes" id="UP000184322"/>
    </source>
</evidence>
<evidence type="ECO:0000256" key="7">
    <source>
        <dbReference type="ARBA" id="ARBA00022840"/>
    </source>
</evidence>
<feature type="domain" description="ABC transmembrane type-1" evidence="12">
    <location>
        <begin position="18"/>
        <end position="303"/>
    </location>
</feature>
<evidence type="ECO:0000256" key="1">
    <source>
        <dbReference type="ARBA" id="ARBA00004651"/>
    </source>
</evidence>
<keyword evidence="3" id="KW-0813">Transport</keyword>
<dbReference type="InterPro" id="IPR039421">
    <property type="entry name" value="Type_1_exporter"/>
</dbReference>
<dbReference type="PANTHER" id="PTHR43394:SF1">
    <property type="entry name" value="ATP-BINDING CASSETTE SUB-FAMILY B MEMBER 10, MITOCHONDRIAL"/>
    <property type="match status" value="1"/>
</dbReference>
<dbReference type="GO" id="GO:0005886">
    <property type="term" value="C:plasma membrane"/>
    <property type="evidence" value="ECO:0007669"/>
    <property type="project" value="UniProtKB-SubCell"/>
</dbReference>
<keyword evidence="7" id="KW-0067">ATP-binding</keyword>
<dbReference type="PROSITE" id="PS50893">
    <property type="entry name" value="ABC_TRANSPORTER_2"/>
    <property type="match status" value="1"/>
</dbReference>
<sequence>MKSVSWWDQTKGYRTVSFLSAFFVILEVVIQLFMPKVNAYLLQDSFDTSNGKVILAQLFKWGSILFSLAIGSIIFGVLSGIASSKGAAGIARNLRMNMFANIQKFSFSNLDKYTTGSLMIRLTNDITNVQNAYMQIIRTLVRAPIMLVGAIVMAFTINTKMATIFLGAVLALTIMLSLIIGFAFPLFGKMLKSYDRLNNKIKENIYAIKTIKAFVTEEKELEEVQNLTARLKKISIKSERLVALNSPVLFLTIYGLTFLILFVGTKSVVSRNMEWSELIALISYMWQVVMSLMLASMVFVMVTIAHQSSIRIKEVLNEKPSITSPQNGKKEILDGSIEFNNVSFKYNSDTNIKNLKNINLKINSGETIGIIGKTGSGKSTLVQLLPRLYDISEGELKIAGTPIQEYDLMNLRDAISIVLQKNTLFKGTLRENMKWGNLSASDEEIKTALKNSAAYDFVFSKDEGLNQIVEEKGNNFSGGQKQRLCIARALIKKPKILILDDSTSAVDNRTQKLIQNAFEKNLKDTTKLIIAQRINSIEHADKIIVMNNGEIEAFGTHNELLKNNKFYHGLYVSQTQEGDNE</sequence>
<feature type="transmembrane region" description="Helical" evidence="10">
    <location>
        <begin position="164"/>
        <end position="187"/>
    </location>
</feature>
<dbReference type="Gene3D" id="3.40.50.300">
    <property type="entry name" value="P-loop containing nucleotide triphosphate hydrolases"/>
    <property type="match status" value="1"/>
</dbReference>
<comment type="subcellular location">
    <subcellularLocation>
        <location evidence="1">Cell membrane</location>
        <topology evidence="1">Multi-pass membrane protein</topology>
    </subcellularLocation>
</comment>
<dbReference type="InterPro" id="IPR036640">
    <property type="entry name" value="ABC1_TM_sf"/>
</dbReference>
<reference evidence="14" key="1">
    <citation type="submission" date="2016-10" db="EMBL/GenBank/DDBJ databases">
        <authorList>
            <person name="Beylefeld A."/>
            <person name="Abolnik C."/>
        </authorList>
    </citation>
    <scope>NUCLEOTIDE SEQUENCE [LARGE SCALE GENOMIC DNA]</scope>
    <source>
        <strain evidence="14">B359_6</strain>
    </source>
</reference>
<dbReference type="STRING" id="48003.BLA55_03000"/>
<dbReference type="Gene3D" id="1.20.1560.10">
    <property type="entry name" value="ABC transporter type 1, transmembrane domain"/>
    <property type="match status" value="1"/>
</dbReference>
<evidence type="ECO:0000256" key="2">
    <source>
        <dbReference type="ARBA" id="ARBA00005417"/>
    </source>
</evidence>
<dbReference type="InterPro" id="IPR003593">
    <property type="entry name" value="AAA+_ATPase"/>
</dbReference>
<feature type="transmembrane region" description="Helical" evidence="10">
    <location>
        <begin position="12"/>
        <end position="34"/>
    </location>
</feature>
<dbReference type="CDD" id="cd18548">
    <property type="entry name" value="ABC_6TM_Tm287_like"/>
    <property type="match status" value="1"/>
</dbReference>
<evidence type="ECO:0000256" key="4">
    <source>
        <dbReference type="ARBA" id="ARBA00022475"/>
    </source>
</evidence>
<feature type="transmembrane region" description="Helical" evidence="10">
    <location>
        <begin position="241"/>
        <end position="264"/>
    </location>
</feature>
<dbReference type="PROSITE" id="PS50929">
    <property type="entry name" value="ABC_TM1F"/>
    <property type="match status" value="1"/>
</dbReference>
<evidence type="ECO:0000256" key="10">
    <source>
        <dbReference type="SAM" id="Phobius"/>
    </source>
</evidence>
<evidence type="ECO:0000256" key="6">
    <source>
        <dbReference type="ARBA" id="ARBA00022741"/>
    </source>
</evidence>
<keyword evidence="5 10" id="KW-0812">Transmembrane</keyword>
<comment type="similarity">
    <text evidence="2">Belongs to the ABC transporter superfamily.</text>
</comment>
<keyword evidence="14" id="KW-1185">Reference proteome</keyword>
<dbReference type="GO" id="GO:0016887">
    <property type="term" value="F:ATP hydrolysis activity"/>
    <property type="evidence" value="ECO:0007669"/>
    <property type="project" value="InterPro"/>
</dbReference>
<dbReference type="SUPFAM" id="SSF52540">
    <property type="entry name" value="P-loop containing nucleoside triphosphate hydrolases"/>
    <property type="match status" value="1"/>
</dbReference>
<dbReference type="Proteomes" id="UP000184322">
    <property type="component" value="Chromosome"/>
</dbReference>
<dbReference type="InterPro" id="IPR011527">
    <property type="entry name" value="ABC1_TM_dom"/>
</dbReference>
<keyword evidence="4" id="KW-1003">Cell membrane</keyword>
<keyword evidence="9 10" id="KW-0472">Membrane</keyword>
<evidence type="ECO:0000313" key="13">
    <source>
        <dbReference type="EMBL" id="APJ38836.1"/>
    </source>
</evidence>
<dbReference type="KEGG" id="mpul:BLA55_03000"/>
<dbReference type="Pfam" id="PF00664">
    <property type="entry name" value="ABC_membrane"/>
    <property type="match status" value="1"/>
</dbReference>
<gene>
    <name evidence="13" type="ORF">BLA55_03000</name>
</gene>
<dbReference type="InterPro" id="IPR017871">
    <property type="entry name" value="ABC_transporter-like_CS"/>
</dbReference>
<dbReference type="GO" id="GO:0005524">
    <property type="term" value="F:ATP binding"/>
    <property type="evidence" value="ECO:0007669"/>
    <property type="project" value="UniProtKB-KW"/>
</dbReference>
<organism evidence="13 14">
    <name type="scientific">Mycoplasmopsis pullorum</name>
    <dbReference type="NCBI Taxonomy" id="48003"/>
    <lineage>
        <taxon>Bacteria</taxon>
        <taxon>Bacillati</taxon>
        <taxon>Mycoplasmatota</taxon>
        <taxon>Mycoplasmoidales</taxon>
        <taxon>Metamycoplasmataceae</taxon>
        <taxon>Mycoplasmopsis</taxon>
    </lineage>
</organism>
<dbReference type="EMBL" id="CP017813">
    <property type="protein sequence ID" value="APJ38836.1"/>
    <property type="molecule type" value="Genomic_DNA"/>
</dbReference>
<proteinExistence type="inferred from homology"/>
<dbReference type="PANTHER" id="PTHR43394">
    <property type="entry name" value="ATP-DEPENDENT PERMEASE MDL1, MITOCHONDRIAL"/>
    <property type="match status" value="1"/>
</dbReference>
<protein>
    <recommendedName>
        <fullName evidence="15">ABC transporter ATP-binding protein</fullName>
    </recommendedName>
</protein>
<evidence type="ECO:0000259" key="11">
    <source>
        <dbReference type="PROSITE" id="PS50893"/>
    </source>
</evidence>
<feature type="transmembrane region" description="Helical" evidence="10">
    <location>
        <begin position="284"/>
        <end position="305"/>
    </location>
</feature>
<feature type="domain" description="ABC transporter" evidence="11">
    <location>
        <begin position="337"/>
        <end position="573"/>
    </location>
</feature>
<evidence type="ECO:0008006" key="15">
    <source>
        <dbReference type="Google" id="ProtNLM"/>
    </source>
</evidence>
<keyword evidence="6" id="KW-0547">Nucleotide-binding</keyword>
<evidence type="ECO:0000256" key="8">
    <source>
        <dbReference type="ARBA" id="ARBA00022989"/>
    </source>
</evidence>
<evidence type="ECO:0000256" key="9">
    <source>
        <dbReference type="ARBA" id="ARBA00023136"/>
    </source>
</evidence>
<dbReference type="AlphaFoldDB" id="A0A1L4FTA6"/>
<evidence type="ECO:0000259" key="12">
    <source>
        <dbReference type="PROSITE" id="PS50929"/>
    </source>
</evidence>
<evidence type="ECO:0000256" key="5">
    <source>
        <dbReference type="ARBA" id="ARBA00022692"/>
    </source>
</evidence>
<keyword evidence="8 10" id="KW-1133">Transmembrane helix</keyword>
<dbReference type="FunFam" id="3.40.50.300:FF:000221">
    <property type="entry name" value="Multidrug ABC transporter ATP-binding protein"/>
    <property type="match status" value="1"/>
</dbReference>
<name>A0A1L4FTA6_9BACT</name>
<dbReference type="GO" id="GO:0015421">
    <property type="term" value="F:ABC-type oligopeptide transporter activity"/>
    <property type="evidence" value="ECO:0007669"/>
    <property type="project" value="TreeGrafter"/>
</dbReference>
<dbReference type="InterPro" id="IPR027417">
    <property type="entry name" value="P-loop_NTPase"/>
</dbReference>
<feature type="transmembrane region" description="Helical" evidence="10">
    <location>
        <begin position="54"/>
        <end position="78"/>
    </location>
</feature>
<dbReference type="SUPFAM" id="SSF90123">
    <property type="entry name" value="ABC transporter transmembrane region"/>
    <property type="match status" value="1"/>
</dbReference>
<evidence type="ECO:0000256" key="3">
    <source>
        <dbReference type="ARBA" id="ARBA00022448"/>
    </source>
</evidence>
<accession>A0A1L4FTA6</accession>
<dbReference type="PROSITE" id="PS00211">
    <property type="entry name" value="ABC_TRANSPORTER_1"/>
    <property type="match status" value="1"/>
</dbReference>